<dbReference type="CDD" id="cd01189">
    <property type="entry name" value="INT_ICEBs1_C_like"/>
    <property type="match status" value="1"/>
</dbReference>
<dbReference type="Gene3D" id="1.10.443.10">
    <property type="entry name" value="Intergrase catalytic core"/>
    <property type="match status" value="1"/>
</dbReference>
<organism evidence="9 10">
    <name type="scientific">Dactylosporangium fulvum</name>
    <dbReference type="NCBI Taxonomy" id="53359"/>
    <lineage>
        <taxon>Bacteria</taxon>
        <taxon>Bacillati</taxon>
        <taxon>Actinomycetota</taxon>
        <taxon>Actinomycetes</taxon>
        <taxon>Micromonosporales</taxon>
        <taxon>Micromonosporaceae</taxon>
        <taxon>Dactylosporangium</taxon>
    </lineage>
</organism>
<dbReference type="Pfam" id="PF00589">
    <property type="entry name" value="Phage_integrase"/>
    <property type="match status" value="1"/>
</dbReference>
<keyword evidence="3 5" id="KW-0238">DNA-binding</keyword>
<dbReference type="InterPro" id="IPR002104">
    <property type="entry name" value="Integrase_catalytic"/>
</dbReference>
<dbReference type="PANTHER" id="PTHR30349">
    <property type="entry name" value="PHAGE INTEGRASE-RELATED"/>
    <property type="match status" value="1"/>
</dbReference>
<dbReference type="InterPro" id="IPR013762">
    <property type="entry name" value="Integrase-like_cat_sf"/>
</dbReference>
<reference evidence="9" key="1">
    <citation type="submission" date="2021-04" db="EMBL/GenBank/DDBJ databases">
        <authorList>
            <person name="Hartkoorn R.C."/>
            <person name="Beaudoing E."/>
            <person name="Hot D."/>
        </authorList>
    </citation>
    <scope>NUCLEOTIDE SEQUENCE</scope>
    <source>
        <strain evidence="9">NRRL B-16292</strain>
    </source>
</reference>
<gene>
    <name evidence="9" type="ORF">Dfulv_01860</name>
</gene>
<evidence type="ECO:0000313" key="9">
    <source>
        <dbReference type="EMBL" id="UWP83078.1"/>
    </source>
</evidence>
<accession>A0ABY5VZ37</accession>
<evidence type="ECO:0000313" key="10">
    <source>
        <dbReference type="Proteomes" id="UP001059617"/>
    </source>
</evidence>
<dbReference type="PANTHER" id="PTHR30349:SF41">
    <property type="entry name" value="INTEGRASE_RECOMBINASE PROTEIN MJ0367-RELATED"/>
    <property type="match status" value="1"/>
</dbReference>
<dbReference type="Pfam" id="PF14659">
    <property type="entry name" value="Phage_int_SAM_3"/>
    <property type="match status" value="1"/>
</dbReference>
<dbReference type="RefSeq" id="WP_259860856.1">
    <property type="nucleotide sequence ID" value="NZ_BAAAST010000118.1"/>
</dbReference>
<reference evidence="9" key="2">
    <citation type="submission" date="2022-09" db="EMBL/GenBank/DDBJ databases">
        <title>Biosynthetic gene clusters of Dactylosporangioum fulvum.</title>
        <authorList>
            <person name="Caradec T."/>
        </authorList>
    </citation>
    <scope>NUCLEOTIDE SEQUENCE</scope>
    <source>
        <strain evidence="9">NRRL B-16292</strain>
    </source>
</reference>
<evidence type="ECO:0000256" key="2">
    <source>
        <dbReference type="ARBA" id="ARBA00022908"/>
    </source>
</evidence>
<feature type="compositionally biased region" description="Polar residues" evidence="6">
    <location>
        <begin position="485"/>
        <end position="498"/>
    </location>
</feature>
<evidence type="ECO:0000259" key="7">
    <source>
        <dbReference type="PROSITE" id="PS51898"/>
    </source>
</evidence>
<dbReference type="Gene3D" id="1.10.150.130">
    <property type="match status" value="1"/>
</dbReference>
<dbReference type="SUPFAM" id="SSF56349">
    <property type="entry name" value="DNA breaking-rejoining enzymes"/>
    <property type="match status" value="1"/>
</dbReference>
<evidence type="ECO:0000256" key="1">
    <source>
        <dbReference type="ARBA" id="ARBA00008857"/>
    </source>
</evidence>
<feature type="domain" description="Tyr recombinase" evidence="7">
    <location>
        <begin position="271"/>
        <end position="468"/>
    </location>
</feature>
<evidence type="ECO:0000256" key="3">
    <source>
        <dbReference type="ARBA" id="ARBA00023125"/>
    </source>
</evidence>
<dbReference type="InterPro" id="IPR044068">
    <property type="entry name" value="CB"/>
</dbReference>
<evidence type="ECO:0000256" key="6">
    <source>
        <dbReference type="SAM" id="MobiDB-lite"/>
    </source>
</evidence>
<dbReference type="InterPro" id="IPR004107">
    <property type="entry name" value="Integrase_SAM-like_N"/>
</dbReference>
<feature type="domain" description="Core-binding (CB)" evidence="8">
    <location>
        <begin position="121"/>
        <end position="229"/>
    </location>
</feature>
<keyword evidence="2" id="KW-0229">DNA integration</keyword>
<dbReference type="InterPro" id="IPR011010">
    <property type="entry name" value="DNA_brk_join_enz"/>
</dbReference>
<evidence type="ECO:0000256" key="4">
    <source>
        <dbReference type="ARBA" id="ARBA00023172"/>
    </source>
</evidence>
<comment type="similarity">
    <text evidence="1">Belongs to the 'phage' integrase family.</text>
</comment>
<dbReference type="Proteomes" id="UP001059617">
    <property type="component" value="Chromosome"/>
</dbReference>
<dbReference type="PROSITE" id="PS51900">
    <property type="entry name" value="CB"/>
    <property type="match status" value="1"/>
</dbReference>
<name>A0ABY5VZ37_9ACTN</name>
<keyword evidence="10" id="KW-1185">Reference proteome</keyword>
<feature type="region of interest" description="Disordered" evidence="6">
    <location>
        <begin position="474"/>
        <end position="498"/>
    </location>
</feature>
<evidence type="ECO:0000256" key="5">
    <source>
        <dbReference type="PROSITE-ProRule" id="PRU01248"/>
    </source>
</evidence>
<protein>
    <submittedName>
        <fullName evidence="9">Site-specific integrase</fullName>
    </submittedName>
</protein>
<evidence type="ECO:0000259" key="8">
    <source>
        <dbReference type="PROSITE" id="PS51900"/>
    </source>
</evidence>
<dbReference type="InterPro" id="IPR010998">
    <property type="entry name" value="Integrase_recombinase_N"/>
</dbReference>
<dbReference type="InterPro" id="IPR050090">
    <property type="entry name" value="Tyrosine_recombinase_XerCD"/>
</dbReference>
<dbReference type="PROSITE" id="PS51898">
    <property type="entry name" value="TYR_RECOMBINASE"/>
    <property type="match status" value="1"/>
</dbReference>
<sequence length="498" mass="55792">MKGTTYKRCSCVNPNTGRPYGRSCPKLRRPGGSWHPTHGVWQYQCELPPTADGKRRPLRRGGFATKADADTELDRIRTLLAMADDTDDATRIGDLIAAAISRREPLTIRRLLHSDGEHDDITIGEWLDYWLASRRSLRETTRRNYADNIRKYLKPHLGPIKLVRLTGKHVAAMFDAINARNEELEALRADPDLNLGSRIVGDRRTMKPVGPTAQRRIQAALRAALNHAIRRQMITYNVATHIELPPARSAKPLVWTDQRVAEWRRTGRIPSPVMVWTAEQTGAFLDHIIDDPLYAMYHLIALRGLRRGEACGLHRADLDLDALTLTVRHQVVVEAWKLNLTAPKTDGSEATIALDTITARLLRENLEQQDDLRERAGAAWVETGLVFTREDGSMIHPDYVTRRFKEAIAETGLPPVRLHDLRHGAATLALAGGADIKTVQAMLRHSTIVLTANTYTSVLPQVARDAAKAAAALVPRRRQRRHGASTGSAQFQYQTRQS</sequence>
<proteinExistence type="inferred from homology"/>
<keyword evidence="4" id="KW-0233">DNA recombination</keyword>
<dbReference type="EMBL" id="CP073720">
    <property type="protein sequence ID" value="UWP83078.1"/>
    <property type="molecule type" value="Genomic_DNA"/>
</dbReference>